<sequence length="993" mass="108861">MEWGGRYETLDLECEEGTRTEKSAFSGMFKRASKISESSGPAQEQNGNLSKSNDNLSDNSSLKAGSFLWRAACSSGGKASVGDNQELSASNDSLSAKANPKEKGGMFSGMFRKSPKPPGGMDQASLAVDKDLSASNDSLSESSSNKEKSGMLSGMFKRPKRTASQDNLCDQSDVSASNDSLSESSSNKEKSGMLSGMFKKSPKPNHKRTASQDNLSDISASSDSLSENSNPKTGMMGKILRNPFHSTAQDKERTEKSSDAKASQSKQEKDSYSETEEMEESGIHSGHKQNALVGVMSKLNPFRHANKDKESEKDDEDESSGSENHSHRKQNVKVGALTKLNPFRSAPKKLNSEMESDEELERDKDEVKTDQREGKERTTRAALVPPRPTDKERSSAASNSQLGRTTAKEREVSGNMSQRENKSIARPSLVPPKPKEKELTARMKESELKEAQSKEQQGAGAECCDEPTHGGEEGIQPTTKKAKKPKNPFLSQVAATNKASALKTGQEEASGSDYLEDESEDGLEDRKELSTEEKKSEQEVSSTKPKKKKPKKVKNPFMAHVAKGKKKNEKEEGAPGDDSAEGQNKSLFEQLDEYRFDKDEEENKDLDGLMEWWNTVEQWEDLPQNDDMTEKEEAKAFAVTAEKVQKGIRVFNKLFTERAEGLWQHVIDLNSIADGLDRFNKRTKIAQITGGSTSAIGGVATITGLALAPVTFGTSLIITAVGLGVATAGGLTSASAGISNQVNNSLDRKKVERIVEDYQEKMGDLNKCMKFIKQGIENLRRFDLIKLKSQAYNQDFPALNNIYEDGAMAGKAILINANEIMRVVQIANVAGSTAARAVQIASMATGVLTGLFVGMDIYFVAKDSRELKKGAKSEFAGKIREVAEQLHAGLVELNSIREELQSSSSPEGRAEDHQPDDIDDIDEIKRILKSVPPERRDDTDDIDEIKRKLKSNPPPSADDTDDIDEIKRKLKNNPPPSRDNSDDIAEIKRKAKN</sequence>
<dbReference type="PANTHER" id="PTHR14096">
    <property type="entry name" value="APOLIPOPROTEIN L"/>
    <property type="match status" value="1"/>
</dbReference>
<feature type="compositionally biased region" description="Basic and acidic residues" evidence="2">
    <location>
        <begin position="361"/>
        <end position="379"/>
    </location>
</feature>
<feature type="compositionally biased region" description="Polar residues" evidence="2">
    <location>
        <begin position="82"/>
        <end position="96"/>
    </location>
</feature>
<feature type="compositionally biased region" description="Basic residues" evidence="2">
    <location>
        <begin position="544"/>
        <end position="554"/>
    </location>
</feature>
<dbReference type="EMBL" id="JADWDJ010000001">
    <property type="protein sequence ID" value="KAG5286637.1"/>
    <property type="molecule type" value="Genomic_DNA"/>
</dbReference>
<feature type="compositionally biased region" description="Low complexity" evidence="2">
    <location>
        <begin position="172"/>
        <end position="185"/>
    </location>
</feature>
<dbReference type="GO" id="GO:0008289">
    <property type="term" value="F:lipid binding"/>
    <property type="evidence" value="ECO:0007669"/>
    <property type="project" value="InterPro"/>
</dbReference>
<keyword evidence="4" id="KW-1185">Reference proteome</keyword>
<feature type="compositionally biased region" description="Polar residues" evidence="2">
    <location>
        <begin position="489"/>
        <end position="499"/>
    </location>
</feature>
<feature type="region of interest" description="Disordered" evidence="2">
    <location>
        <begin position="74"/>
        <end position="584"/>
    </location>
</feature>
<feature type="compositionally biased region" description="Basic and acidic residues" evidence="2">
    <location>
        <begin position="433"/>
        <end position="453"/>
    </location>
</feature>
<dbReference type="Proteomes" id="UP000823561">
    <property type="component" value="Chromosome 1"/>
</dbReference>
<dbReference type="GO" id="GO:0016020">
    <property type="term" value="C:membrane"/>
    <property type="evidence" value="ECO:0007669"/>
    <property type="project" value="TreeGrafter"/>
</dbReference>
<dbReference type="AlphaFoldDB" id="A0AAV6HK23"/>
<feature type="compositionally biased region" description="Low complexity" evidence="2">
    <location>
        <begin position="48"/>
        <end position="57"/>
    </location>
</feature>
<feature type="compositionally biased region" description="Polar residues" evidence="2">
    <location>
        <begin position="35"/>
        <end position="47"/>
    </location>
</feature>
<name>A0AAV6HK23_9TELE</name>
<comment type="caution">
    <text evidence="3">The sequence shown here is derived from an EMBL/GenBank/DDBJ whole genome shotgun (WGS) entry which is preliminary data.</text>
</comment>
<evidence type="ECO:0000256" key="2">
    <source>
        <dbReference type="SAM" id="MobiDB-lite"/>
    </source>
</evidence>
<dbReference type="PANTHER" id="PTHR14096:SF59">
    <property type="entry name" value="APOLIPOPROTEIN L, 1 ISOFORM X1"/>
    <property type="match status" value="1"/>
</dbReference>
<dbReference type="GO" id="GO:0042157">
    <property type="term" value="P:lipoprotein metabolic process"/>
    <property type="evidence" value="ECO:0007669"/>
    <property type="project" value="InterPro"/>
</dbReference>
<evidence type="ECO:0000313" key="3">
    <source>
        <dbReference type="EMBL" id="KAG5286637.1"/>
    </source>
</evidence>
<feature type="compositionally biased region" description="Basic and acidic residues" evidence="2">
    <location>
        <begin position="248"/>
        <end position="259"/>
    </location>
</feature>
<feature type="compositionally biased region" description="Basic residues" evidence="2">
    <location>
        <begin position="200"/>
        <end position="209"/>
    </location>
</feature>
<reference evidence="3 4" key="1">
    <citation type="submission" date="2020-10" db="EMBL/GenBank/DDBJ databases">
        <title>Chromosome-scale genome assembly of the Allis shad, Alosa alosa.</title>
        <authorList>
            <person name="Margot Z."/>
            <person name="Christophe K."/>
            <person name="Cabau C."/>
            <person name="Louis A."/>
            <person name="Berthelot C."/>
            <person name="Parey E."/>
            <person name="Roest Crollius H."/>
            <person name="Montfort J."/>
            <person name="Robinson-Rechavi M."/>
            <person name="Bucao C."/>
            <person name="Bouchez O."/>
            <person name="Gislard M."/>
            <person name="Lluch J."/>
            <person name="Milhes M."/>
            <person name="Lampietro C."/>
            <person name="Lopez Roques C."/>
            <person name="Donnadieu C."/>
            <person name="Braasch I."/>
            <person name="Desvignes T."/>
            <person name="Postlethwait J."/>
            <person name="Bobe J."/>
            <person name="Guiguen Y."/>
        </authorList>
    </citation>
    <scope>NUCLEOTIDE SEQUENCE [LARGE SCALE GENOMIC DNA]</scope>
    <source>
        <strain evidence="3">M-15738</strain>
        <tissue evidence="3">Blood</tissue>
    </source>
</reference>
<evidence type="ECO:0000256" key="1">
    <source>
        <dbReference type="ARBA" id="ARBA00010090"/>
    </source>
</evidence>
<feature type="compositionally biased region" description="Low complexity" evidence="2">
    <location>
        <begin position="213"/>
        <end position="230"/>
    </location>
</feature>
<feature type="compositionally biased region" description="Basic and acidic residues" evidence="2">
    <location>
        <begin position="524"/>
        <end position="538"/>
    </location>
</feature>
<feature type="compositionally biased region" description="Acidic residues" evidence="2">
    <location>
        <begin position="514"/>
        <end position="523"/>
    </location>
</feature>
<feature type="compositionally biased region" description="Polar residues" evidence="2">
    <location>
        <begin position="395"/>
        <end position="404"/>
    </location>
</feature>
<evidence type="ECO:0000313" key="4">
    <source>
        <dbReference type="Proteomes" id="UP000823561"/>
    </source>
</evidence>
<dbReference type="InterPro" id="IPR008405">
    <property type="entry name" value="ApoL"/>
</dbReference>
<protein>
    <submittedName>
        <fullName evidence="3">Uncharacterized protein</fullName>
    </submittedName>
</protein>
<dbReference type="GO" id="GO:0005576">
    <property type="term" value="C:extracellular region"/>
    <property type="evidence" value="ECO:0007669"/>
    <property type="project" value="InterPro"/>
</dbReference>
<dbReference type="Pfam" id="PF05461">
    <property type="entry name" value="ApoL"/>
    <property type="match status" value="1"/>
</dbReference>
<feature type="compositionally biased region" description="Basic and acidic residues" evidence="2">
    <location>
        <begin position="979"/>
        <end position="993"/>
    </location>
</feature>
<feature type="region of interest" description="Disordered" evidence="2">
    <location>
        <begin position="899"/>
        <end position="993"/>
    </location>
</feature>
<proteinExistence type="inferred from homology"/>
<feature type="compositionally biased region" description="Low complexity" evidence="2">
    <location>
        <begin position="133"/>
        <end position="143"/>
    </location>
</feature>
<comment type="similarity">
    <text evidence="1">Belongs to the apolipoprotein L family.</text>
</comment>
<accession>A0AAV6HK23</accession>
<gene>
    <name evidence="3" type="ORF">AALO_G00017150</name>
</gene>
<dbReference type="GO" id="GO:0006869">
    <property type="term" value="P:lipid transport"/>
    <property type="evidence" value="ECO:0007669"/>
    <property type="project" value="InterPro"/>
</dbReference>
<feature type="region of interest" description="Disordered" evidence="2">
    <location>
        <begin position="30"/>
        <end position="57"/>
    </location>
</feature>
<organism evidence="3 4">
    <name type="scientific">Alosa alosa</name>
    <name type="common">allis shad</name>
    <dbReference type="NCBI Taxonomy" id="278164"/>
    <lineage>
        <taxon>Eukaryota</taxon>
        <taxon>Metazoa</taxon>
        <taxon>Chordata</taxon>
        <taxon>Craniata</taxon>
        <taxon>Vertebrata</taxon>
        <taxon>Euteleostomi</taxon>
        <taxon>Actinopterygii</taxon>
        <taxon>Neopterygii</taxon>
        <taxon>Teleostei</taxon>
        <taxon>Clupei</taxon>
        <taxon>Clupeiformes</taxon>
        <taxon>Clupeoidei</taxon>
        <taxon>Clupeidae</taxon>
        <taxon>Alosa</taxon>
    </lineage>
</organism>